<dbReference type="InterPro" id="IPR050679">
    <property type="entry name" value="Bact_HTH_transcr_reg"/>
</dbReference>
<evidence type="ECO:0000313" key="6">
    <source>
        <dbReference type="Proteomes" id="UP000005444"/>
    </source>
</evidence>
<dbReference type="Pfam" id="PF00392">
    <property type="entry name" value="GntR"/>
    <property type="match status" value="1"/>
</dbReference>
<dbReference type="SUPFAM" id="SSF64288">
    <property type="entry name" value="Chorismate lyase-like"/>
    <property type="match status" value="1"/>
</dbReference>
<dbReference type="GO" id="GO:0045892">
    <property type="term" value="P:negative regulation of DNA-templated transcription"/>
    <property type="evidence" value="ECO:0007669"/>
    <property type="project" value="TreeGrafter"/>
</dbReference>
<dbReference type="GO" id="GO:0003700">
    <property type="term" value="F:DNA-binding transcription factor activity"/>
    <property type="evidence" value="ECO:0007669"/>
    <property type="project" value="InterPro"/>
</dbReference>
<keyword evidence="3" id="KW-0804">Transcription</keyword>
<dbReference type="InterPro" id="IPR036388">
    <property type="entry name" value="WH-like_DNA-bd_sf"/>
</dbReference>
<dbReference type="GO" id="GO:0003677">
    <property type="term" value="F:DNA binding"/>
    <property type="evidence" value="ECO:0007669"/>
    <property type="project" value="UniProtKB-KW"/>
</dbReference>
<dbReference type="Proteomes" id="UP000005444">
    <property type="component" value="Chromosome"/>
</dbReference>
<evidence type="ECO:0000256" key="2">
    <source>
        <dbReference type="ARBA" id="ARBA00023125"/>
    </source>
</evidence>
<dbReference type="EMBL" id="CP003137">
    <property type="protein sequence ID" value="AEV95663.1"/>
    <property type="molecule type" value="Genomic_DNA"/>
</dbReference>
<keyword evidence="1" id="KW-0805">Transcription regulation</keyword>
<name>G8PEY4_PEDCP</name>
<dbReference type="eggNOG" id="COG2188">
    <property type="taxonomic scope" value="Bacteria"/>
</dbReference>
<evidence type="ECO:0000256" key="3">
    <source>
        <dbReference type="ARBA" id="ARBA00023163"/>
    </source>
</evidence>
<dbReference type="HOGENOM" id="CLU_063236_5_0_9"/>
<dbReference type="PANTHER" id="PTHR44846">
    <property type="entry name" value="MANNOSYL-D-GLYCERATE TRANSPORT/METABOLISM SYSTEM REPRESSOR MNGR-RELATED"/>
    <property type="match status" value="1"/>
</dbReference>
<keyword evidence="6" id="KW-1185">Reference proteome</keyword>
<dbReference type="InterPro" id="IPR011663">
    <property type="entry name" value="UTRA"/>
</dbReference>
<proteinExistence type="predicted"/>
<dbReference type="CDD" id="cd07377">
    <property type="entry name" value="WHTH_GntR"/>
    <property type="match status" value="1"/>
</dbReference>
<sequence length="248" mass="28145">MFVLSIIWGVKVVYKYQEISEQLRQKIINGEFTSGELLPDQNQLAKDFDTTRITIRKAIQSLIVEGIVFSKRGAGTFVRKDFQQSIDDLNSKIERPLGTTHNHPDNKISSKVLGLDARLPSEKEQRRLLITETDPVYVIDRVRFVDDQVFSLEHTIMPTSITKLSEKVLASSIYDHMKKQNLKIAGSHRIVTAAKATESDIKELGAEKIDPVLVIKQISYLEDGTPFEYSESHFPYQTSHVTADINLV</sequence>
<gene>
    <name evidence="5" type="ordered locus">PECL_1439</name>
</gene>
<dbReference type="InterPro" id="IPR036390">
    <property type="entry name" value="WH_DNA-bd_sf"/>
</dbReference>
<accession>G8PEY4</accession>
<evidence type="ECO:0000259" key="4">
    <source>
        <dbReference type="PROSITE" id="PS50949"/>
    </source>
</evidence>
<evidence type="ECO:0000313" key="5">
    <source>
        <dbReference type="EMBL" id="AEV95663.1"/>
    </source>
</evidence>
<dbReference type="PRINTS" id="PR00035">
    <property type="entry name" value="HTHGNTR"/>
</dbReference>
<dbReference type="PATRIC" id="fig|701521.8.peg.1343"/>
<dbReference type="SUPFAM" id="SSF46785">
    <property type="entry name" value="Winged helix' DNA-binding domain"/>
    <property type="match status" value="1"/>
</dbReference>
<dbReference type="InterPro" id="IPR000524">
    <property type="entry name" value="Tscrpt_reg_HTH_GntR"/>
</dbReference>
<feature type="domain" description="HTH gntR-type" evidence="4">
    <location>
        <begin position="13"/>
        <end position="81"/>
    </location>
</feature>
<dbReference type="PANTHER" id="PTHR44846:SF4">
    <property type="entry name" value="HTH GNTR-TYPE DOMAIN-CONTAINING PROTEIN"/>
    <property type="match status" value="1"/>
</dbReference>
<dbReference type="Gene3D" id="1.10.10.10">
    <property type="entry name" value="Winged helix-like DNA-binding domain superfamily/Winged helix DNA-binding domain"/>
    <property type="match status" value="1"/>
</dbReference>
<dbReference type="SMART" id="SM00345">
    <property type="entry name" value="HTH_GNTR"/>
    <property type="match status" value="1"/>
</dbReference>
<dbReference type="InterPro" id="IPR028978">
    <property type="entry name" value="Chorismate_lyase_/UTRA_dom_sf"/>
</dbReference>
<reference evidence="5 6" key="1">
    <citation type="journal article" date="2012" name="J. Bacteriol.">
        <title>Complete Genome Sequence of the Beer Spoilage Organism Pediococcus claussenii ATCC BAA-344T.</title>
        <authorList>
            <person name="Pittet V."/>
            <person name="Abegunde T."/>
            <person name="Marfleet T."/>
            <person name="Haakensen M."/>
            <person name="Morrow K."/>
            <person name="Jayaprakash T."/>
            <person name="Schroeder K."/>
            <person name="Trost B."/>
            <person name="Byrns S."/>
            <person name="Bergsveinson J."/>
            <person name="Kusalik A."/>
            <person name="Ziola B."/>
        </authorList>
    </citation>
    <scope>NUCLEOTIDE SEQUENCE [LARGE SCALE GENOMIC DNA]</scope>
    <source>
        <strain evidence="5 6">ATCC BAA-344</strain>
    </source>
</reference>
<dbReference type="Pfam" id="PF07702">
    <property type="entry name" value="UTRA"/>
    <property type="match status" value="1"/>
</dbReference>
<protein>
    <submittedName>
        <fullName evidence="5">Transcriptional regulator, GntR family</fullName>
    </submittedName>
</protein>
<dbReference type="SMART" id="SM00866">
    <property type="entry name" value="UTRA"/>
    <property type="match status" value="1"/>
</dbReference>
<evidence type="ECO:0000256" key="1">
    <source>
        <dbReference type="ARBA" id="ARBA00023015"/>
    </source>
</evidence>
<dbReference type="KEGG" id="pce:PECL_1439"/>
<dbReference type="STRING" id="701521.PECL_1439"/>
<organism evidence="5 6">
    <name type="scientific">Pediococcus claussenii (strain ATCC BAA-344 / DSM 14800 / JCM 18046 / KCTC 3811 / LMG 21948 / P06)</name>
    <dbReference type="NCBI Taxonomy" id="701521"/>
    <lineage>
        <taxon>Bacteria</taxon>
        <taxon>Bacillati</taxon>
        <taxon>Bacillota</taxon>
        <taxon>Bacilli</taxon>
        <taxon>Lactobacillales</taxon>
        <taxon>Lactobacillaceae</taxon>
        <taxon>Pediococcus</taxon>
    </lineage>
</organism>
<dbReference type="AlphaFoldDB" id="G8PEY4"/>
<dbReference type="PROSITE" id="PS50949">
    <property type="entry name" value="HTH_GNTR"/>
    <property type="match status" value="1"/>
</dbReference>
<dbReference type="RefSeq" id="WP_014215857.1">
    <property type="nucleotide sequence ID" value="NC_016605.1"/>
</dbReference>
<keyword evidence="2" id="KW-0238">DNA-binding</keyword>
<dbReference type="Gene3D" id="3.40.1410.10">
    <property type="entry name" value="Chorismate lyase-like"/>
    <property type="match status" value="1"/>
</dbReference>